<name>A0ACC0TV67_9AGAM</name>
<protein>
    <submittedName>
        <fullName evidence="1">Uncharacterized protein</fullName>
    </submittedName>
</protein>
<accession>A0ACC0TV67</accession>
<dbReference type="Proteomes" id="UP001207468">
    <property type="component" value="Unassembled WGS sequence"/>
</dbReference>
<evidence type="ECO:0000313" key="2">
    <source>
        <dbReference type="Proteomes" id="UP001207468"/>
    </source>
</evidence>
<dbReference type="EMBL" id="JAGFNK010000570">
    <property type="protein sequence ID" value="KAI9448671.1"/>
    <property type="molecule type" value="Genomic_DNA"/>
</dbReference>
<organism evidence="1 2">
    <name type="scientific">Russula earlei</name>
    <dbReference type="NCBI Taxonomy" id="71964"/>
    <lineage>
        <taxon>Eukaryota</taxon>
        <taxon>Fungi</taxon>
        <taxon>Dikarya</taxon>
        <taxon>Basidiomycota</taxon>
        <taxon>Agaricomycotina</taxon>
        <taxon>Agaricomycetes</taxon>
        <taxon>Russulales</taxon>
        <taxon>Russulaceae</taxon>
        <taxon>Russula</taxon>
    </lineage>
</organism>
<proteinExistence type="predicted"/>
<gene>
    <name evidence="1" type="ORF">F5148DRAFT_712565</name>
</gene>
<reference evidence="1" key="1">
    <citation type="submission" date="2021-03" db="EMBL/GenBank/DDBJ databases">
        <title>Evolutionary priming and transition to the ectomycorrhizal habit in an iconic lineage of mushroom-forming fungi: is preadaptation a requirement?</title>
        <authorList>
            <consortium name="DOE Joint Genome Institute"/>
            <person name="Looney B.P."/>
            <person name="Miyauchi S."/>
            <person name="Morin E."/>
            <person name="Drula E."/>
            <person name="Courty P.E."/>
            <person name="Chicoki N."/>
            <person name="Fauchery L."/>
            <person name="Kohler A."/>
            <person name="Kuo A."/>
            <person name="LaButti K."/>
            <person name="Pangilinan J."/>
            <person name="Lipzen A."/>
            <person name="Riley R."/>
            <person name="Andreopoulos W."/>
            <person name="He G."/>
            <person name="Johnson J."/>
            <person name="Barry K.W."/>
            <person name="Grigoriev I.V."/>
            <person name="Nagy L."/>
            <person name="Hibbett D."/>
            <person name="Henrissat B."/>
            <person name="Matheny P.B."/>
            <person name="Labbe J."/>
            <person name="Martin A.F."/>
        </authorList>
    </citation>
    <scope>NUCLEOTIDE SEQUENCE</scope>
    <source>
        <strain evidence="1">BPL698</strain>
    </source>
</reference>
<keyword evidence="2" id="KW-1185">Reference proteome</keyword>
<sequence>MSTIMLFIFPSRLGTNKRPCLFLFEHPDRPASARVLLFRDFDARHRTSRALSGTFGPWVDGYDGPNASLVCSPRPRTITTHVDSAFANECRDGFAFAIHHERRTQSAAAPAYDTKESKILVCSLLLEGTHPFHSYPVPLVIPDVLAGVQVSLYLRFP</sequence>
<evidence type="ECO:0000313" key="1">
    <source>
        <dbReference type="EMBL" id="KAI9448671.1"/>
    </source>
</evidence>
<comment type="caution">
    <text evidence="1">The sequence shown here is derived from an EMBL/GenBank/DDBJ whole genome shotgun (WGS) entry which is preliminary data.</text>
</comment>